<dbReference type="InterPro" id="IPR002921">
    <property type="entry name" value="Fungal_lipase-type"/>
</dbReference>
<evidence type="ECO:0000256" key="9">
    <source>
        <dbReference type="SAM" id="Coils"/>
    </source>
</evidence>
<feature type="compositionally biased region" description="Polar residues" evidence="10">
    <location>
        <begin position="351"/>
        <end position="366"/>
    </location>
</feature>
<dbReference type="InterPro" id="IPR017853">
    <property type="entry name" value="GH"/>
</dbReference>
<feature type="compositionally biased region" description="Low complexity" evidence="10">
    <location>
        <begin position="1202"/>
        <end position="1229"/>
    </location>
</feature>
<comment type="subcellular location">
    <subcellularLocation>
        <location evidence="2">Nucleus</location>
    </subcellularLocation>
</comment>
<reference evidence="12 13" key="1">
    <citation type="journal article" date="2015" name="Sci. Rep.">
        <title>Genome of the facultative scuticociliatosis pathogen Pseudocohnilembus persalinus provides insight into its virulence through horizontal gene transfer.</title>
        <authorList>
            <person name="Xiong J."/>
            <person name="Wang G."/>
            <person name="Cheng J."/>
            <person name="Tian M."/>
            <person name="Pan X."/>
            <person name="Warren A."/>
            <person name="Jiang C."/>
            <person name="Yuan D."/>
            <person name="Miao W."/>
        </authorList>
    </citation>
    <scope>NUCLEOTIDE SEQUENCE [LARGE SCALE GENOMIC DNA]</scope>
    <source>
        <strain evidence="12">36N120E</strain>
    </source>
</reference>
<dbReference type="InterPro" id="IPR036879">
    <property type="entry name" value="TF_MADSbox_sf"/>
</dbReference>
<feature type="compositionally biased region" description="Low complexity" evidence="10">
    <location>
        <begin position="1318"/>
        <end position="1357"/>
    </location>
</feature>
<dbReference type="SMART" id="SM00642">
    <property type="entry name" value="Aamy"/>
    <property type="match status" value="1"/>
</dbReference>
<evidence type="ECO:0000256" key="4">
    <source>
        <dbReference type="ARBA" id="ARBA00022729"/>
    </source>
</evidence>
<feature type="compositionally biased region" description="Basic and acidic residues" evidence="10">
    <location>
        <begin position="251"/>
        <end position="274"/>
    </location>
</feature>
<feature type="domain" description="MADS-box" evidence="11">
    <location>
        <begin position="764"/>
        <end position="800"/>
    </location>
</feature>
<feature type="compositionally biased region" description="Low complexity" evidence="10">
    <location>
        <begin position="404"/>
        <end position="421"/>
    </location>
</feature>
<name>A0A0V0QRG2_PSEPJ</name>
<evidence type="ECO:0000313" key="12">
    <source>
        <dbReference type="EMBL" id="KRX04769.1"/>
    </source>
</evidence>
<dbReference type="InterPro" id="IPR029058">
    <property type="entry name" value="AB_hydrolase_fold"/>
</dbReference>
<accession>A0A0V0QRG2</accession>
<keyword evidence="5" id="KW-0805">Transcription regulation</keyword>
<keyword evidence="7" id="KW-0804">Transcription</keyword>
<evidence type="ECO:0000313" key="13">
    <source>
        <dbReference type="Proteomes" id="UP000054937"/>
    </source>
</evidence>
<proteinExistence type="predicted"/>
<dbReference type="Proteomes" id="UP000054937">
    <property type="component" value="Unassembled WGS sequence"/>
</dbReference>
<feature type="region of interest" description="Disordered" evidence="10">
    <location>
        <begin position="1297"/>
        <end position="1357"/>
    </location>
</feature>
<feature type="region of interest" description="Disordered" evidence="10">
    <location>
        <begin position="1016"/>
        <end position="1066"/>
    </location>
</feature>
<evidence type="ECO:0000256" key="8">
    <source>
        <dbReference type="ARBA" id="ARBA00023242"/>
    </source>
</evidence>
<feature type="region of interest" description="Disordered" evidence="10">
    <location>
        <begin position="1198"/>
        <end position="1265"/>
    </location>
</feature>
<evidence type="ECO:0000256" key="10">
    <source>
        <dbReference type="SAM" id="MobiDB-lite"/>
    </source>
</evidence>
<dbReference type="GO" id="GO:0003677">
    <property type="term" value="F:DNA binding"/>
    <property type="evidence" value="ECO:0007669"/>
    <property type="project" value="UniProtKB-KW"/>
</dbReference>
<comment type="caution">
    <text evidence="12">The sequence shown here is derived from an EMBL/GenBank/DDBJ whole genome shotgun (WGS) entry which is preliminary data.</text>
</comment>
<feature type="compositionally biased region" description="Acidic residues" evidence="10">
    <location>
        <begin position="849"/>
        <end position="874"/>
    </location>
</feature>
<comment type="cofactor">
    <cofactor evidence="1">
        <name>Ca(2+)</name>
        <dbReference type="ChEBI" id="CHEBI:29108"/>
    </cofactor>
</comment>
<feature type="region of interest" description="Disordered" evidence="10">
    <location>
        <begin position="404"/>
        <end position="427"/>
    </location>
</feature>
<keyword evidence="9" id="KW-0175">Coiled coil</keyword>
<gene>
    <name evidence="12" type="ORF">PPERSA_06403</name>
</gene>
<feature type="compositionally biased region" description="Polar residues" evidence="10">
    <location>
        <begin position="1017"/>
        <end position="1049"/>
    </location>
</feature>
<dbReference type="PANTHER" id="PTHR10357">
    <property type="entry name" value="ALPHA-AMYLASE FAMILY MEMBER"/>
    <property type="match status" value="1"/>
</dbReference>
<dbReference type="CDD" id="cd00519">
    <property type="entry name" value="Lipase_3"/>
    <property type="match status" value="1"/>
</dbReference>
<feature type="compositionally biased region" description="Acidic residues" evidence="10">
    <location>
        <begin position="1297"/>
        <end position="1308"/>
    </location>
</feature>
<dbReference type="InterPro" id="IPR006047">
    <property type="entry name" value="GH13_cat_dom"/>
</dbReference>
<sequence length="2113" mass="247517">MTQLPYTKNVGGLNVQTLTNIDQENLNERYQQENLQGIKKQNILSCVQLNQNDSAQDILNTSNQKEKDYIEKMYSDMDLNSSLNSNAKDKQDKQQHFISSLSKIDSLQLQKAQSSPYIPLLNKQYSNQEFLLAHNSQKSSPQKNLSDTLQNQNEQQSNNLNQFQLEKNEYSHQNKRIVDINVNSDKRDCFDLNNQNNLEKNNEEPKIKNLENQKNIQQNQLLVEEENVQKQQMNIEIGIGNTNNHVQISEDFDKGPTKRQKKNMEQEDKQQQEENKNINNSIQNDNIQSNKYSQNINSTGEMEQEETIINKQSDQLDVQQINSCTGQNLDSEDNNISYERQEKSEDKKEISSVQEEYQENIESQSENRQDINQSQNQDQDDNENDYSEQIIKSATELDQQNTYNKQNQSQNQNYKQNQSQSNKKDNKKVFKENQSFVYSEYIKCKCSKEVKYLIIIHKYIVSVLKVSLQKDFKNQIKNNGISKIEKNSYLDSQYDKIQFLENQLQNQQISETQLQKQQFKDYSQIGQIQENAQLQNILQQHKQEDNNDFQENCKSNYQQQQQFTQNTQLLNESDFQQSQNHTHQFIRPQIYESTLTGQKSDINNQNGKTYYECIFWNCKGILESENISDYAVLVKKTNLSPQINFLNLKNGEQRQVIIDKLEPLKILFNPRWEGSITVLNQNVLINLDLKQDYYWANIAFKFIGLENNEEYIEQENEFDEKFPKENPQITEKDFEDEMSFQTYIYPEKKFDLLQIDLGLDYYGKHGLLKKAAELVMLCDVKLTLCFTDFYGNVVNFYSSNEGVVKELEKLSKQVKVSHLRADQYPNFFDCKKRKSRKAKKQLQELNSEYGEEEEEYEDDEEAEGEEEEEEEETYEDKSSQIQQQNLKQIQQQQNGICKTEEEDQQYAYQTYNNQQIQEEKNKSILENYYTDKEECDGEDDTNVKEESLQNTNSFEQKDKQMEQSQAKTNYSKKSKKSNKNMGGSLVQNCDDILVMESMDESQILNSKRLQQRLLQQSGNKTQKMKSSQQKVKNSTQKMKASLNTQNLSGSQKIDSKSKKIQKKSSKDNKFVISIPAKLLMSTPARVQGETKQQKIDNKKRQIIKEQNQKKNTTAYNDSNDVYANPNNTFTNFDKVVDSFQEPPMLYSQQYNPTYLNSYDNFQNNNYGYNHQIQNQNRNNNNNMYHSVQIKEEPVDYSQPLPYQHYNNNSNNINNNQQQGYGNGQKNYNQPDCSNNIHQSQHITKTTNSHTIQSNNQHHPSNNTNTNYQQIIQNMDQSQTFIPNNVELEQFQNTQENIQEDNQEEEEDLTSSLFNDPSQQQQSQQIQQQQIEQFQNQQQNNQFHQQNQVQQDFQQEQQLQIPQDQYDNFQDNNMQNDNLQLNNDNMANINFCSPSNKNNNNQMQNQQQYQQEIDRFAIDDGSEPYCDILKNTYCGGNFGGLKNKLDYIEGMGFDAIWVSPIPKNYPNAYYGYAAMDIYQINEHFGTEQEWADLLTAMRDKGIWLMLDVVANHMGNTNTDYSQNVPFNNDEDYHEWCDITDTCFANHDMECIQNCRLAGLADLKQENDDVAQALLEWINQLVSKYEIEGLRIDTVPEVPAWFWSEYSEAANCFTMGEVFDGDKQYNGDFIGPLDSVLNYPYFFTMKDIWINERSMYQIRDFYSSWLDVISYNDLRYLGLFTDNHDNARFLSSEVCTGSRTWDDCTTLYKSLMTFTLTSVGIPIVYYGSEQYFDGGSDPHDREAMWGHFDTDSDIYQQIRILNLSRKYFKINNYIQTEAYCDDDFYAFYRGEYLVALTNKVDGQVVRKIEYHPFNFGTTVCNIYDFSNKNDCLLVTDSLTVHLNQGESKVYVPQDFPGFKDITVITNEEHQSQMYIGYNELQNFIVIAFRGSDNKRNWEDDFDYKKMEYHYCQGCAVHGGFYKAYNSIKEQIFQVYQILKKKYPQSELVITGHSLGAAQAQLCALDFYQQGIKADYIYPFGSPRVGNKAFSEYGGSVLPHINNVIHYKDPVPHLPIRSMGFIRIPTEIWYYDVEKVSEYKICPTIPGKEDVNCSDQFFDIDAMDQHSYYLGIYVDCDTNNAQQIDNKQTIKKLQQILKTQISRSQSTQKYLRSIQE</sequence>
<keyword evidence="6" id="KW-0238">DNA-binding</keyword>
<evidence type="ECO:0000256" key="3">
    <source>
        <dbReference type="ARBA" id="ARBA00022723"/>
    </source>
</evidence>
<dbReference type="Gene3D" id="3.40.50.1820">
    <property type="entry name" value="alpha/beta hydrolase"/>
    <property type="match status" value="1"/>
</dbReference>
<feature type="region of interest" description="Disordered" evidence="10">
    <location>
        <begin position="241"/>
        <end position="274"/>
    </location>
</feature>
<dbReference type="GO" id="GO:0046872">
    <property type="term" value="F:metal ion binding"/>
    <property type="evidence" value="ECO:0007669"/>
    <property type="project" value="UniProtKB-KW"/>
</dbReference>
<feature type="region of interest" description="Disordered" evidence="10">
    <location>
        <begin position="841"/>
        <end position="886"/>
    </location>
</feature>
<keyword evidence="3" id="KW-0479">Metal-binding</keyword>
<feature type="compositionally biased region" description="Polar residues" evidence="10">
    <location>
        <begin position="1230"/>
        <end position="1260"/>
    </location>
</feature>
<dbReference type="GO" id="GO:0006629">
    <property type="term" value="P:lipid metabolic process"/>
    <property type="evidence" value="ECO:0007669"/>
    <property type="project" value="InterPro"/>
</dbReference>
<dbReference type="GO" id="GO:0046983">
    <property type="term" value="F:protein dimerization activity"/>
    <property type="evidence" value="ECO:0007669"/>
    <property type="project" value="InterPro"/>
</dbReference>
<evidence type="ECO:0000256" key="2">
    <source>
        <dbReference type="ARBA" id="ARBA00004123"/>
    </source>
</evidence>
<dbReference type="EMBL" id="LDAU01000110">
    <property type="protein sequence ID" value="KRX04769.1"/>
    <property type="molecule type" value="Genomic_DNA"/>
</dbReference>
<organism evidence="12 13">
    <name type="scientific">Pseudocohnilembus persalinus</name>
    <name type="common">Ciliate</name>
    <dbReference type="NCBI Taxonomy" id="266149"/>
    <lineage>
        <taxon>Eukaryota</taxon>
        <taxon>Sar</taxon>
        <taxon>Alveolata</taxon>
        <taxon>Ciliophora</taxon>
        <taxon>Intramacronucleata</taxon>
        <taxon>Oligohymenophorea</taxon>
        <taxon>Scuticociliatia</taxon>
        <taxon>Philasterida</taxon>
        <taxon>Pseudocohnilembidae</taxon>
        <taxon>Pseudocohnilembus</taxon>
    </lineage>
</organism>
<feature type="coiled-coil region" evidence="9">
    <location>
        <begin position="146"/>
        <end position="173"/>
    </location>
</feature>
<feature type="region of interest" description="Disordered" evidence="10">
    <location>
        <begin position="933"/>
        <end position="985"/>
    </location>
</feature>
<dbReference type="Pfam" id="PF00128">
    <property type="entry name" value="Alpha-amylase"/>
    <property type="match status" value="1"/>
</dbReference>
<dbReference type="InterPro" id="IPR002100">
    <property type="entry name" value="TF_MADSbox"/>
</dbReference>
<keyword evidence="13" id="KW-1185">Reference proteome</keyword>
<feature type="coiled-coil region" evidence="9">
    <location>
        <begin position="490"/>
        <end position="517"/>
    </location>
</feature>
<dbReference type="Gene3D" id="3.20.20.80">
    <property type="entry name" value="Glycosidases"/>
    <property type="match status" value="1"/>
</dbReference>
<keyword evidence="8" id="KW-0539">Nucleus</keyword>
<evidence type="ECO:0000259" key="11">
    <source>
        <dbReference type="PROSITE" id="PS50066"/>
    </source>
</evidence>
<dbReference type="GO" id="GO:0005634">
    <property type="term" value="C:nucleus"/>
    <property type="evidence" value="ECO:0007669"/>
    <property type="project" value="UniProtKB-SubCell"/>
</dbReference>
<feature type="region of interest" description="Disordered" evidence="10">
    <location>
        <begin position="339"/>
        <end position="385"/>
    </location>
</feature>
<evidence type="ECO:0000256" key="1">
    <source>
        <dbReference type="ARBA" id="ARBA00001913"/>
    </source>
</evidence>
<protein>
    <submittedName>
        <fullName evidence="12">Transcription factor, MADS-box</fullName>
    </submittedName>
</protein>
<dbReference type="SUPFAM" id="SSF51445">
    <property type="entry name" value="(Trans)glycosidases"/>
    <property type="match status" value="1"/>
</dbReference>
<dbReference type="PROSITE" id="PS50066">
    <property type="entry name" value="MADS_BOX_2"/>
    <property type="match status" value="1"/>
</dbReference>
<dbReference type="Pfam" id="PF01764">
    <property type="entry name" value="Lipase_3"/>
    <property type="match status" value="1"/>
</dbReference>
<evidence type="ECO:0000256" key="5">
    <source>
        <dbReference type="ARBA" id="ARBA00023015"/>
    </source>
</evidence>
<keyword evidence="4" id="KW-0732">Signal</keyword>
<dbReference type="SUPFAM" id="SSF53474">
    <property type="entry name" value="alpha/beta-Hydrolases"/>
    <property type="match status" value="1"/>
</dbReference>
<dbReference type="OrthoDB" id="1740265at2759"/>
<dbReference type="InParanoid" id="A0A0V0QRG2"/>
<evidence type="ECO:0000256" key="6">
    <source>
        <dbReference type="ARBA" id="ARBA00023125"/>
    </source>
</evidence>
<feature type="compositionally biased region" description="Basic and acidic residues" evidence="10">
    <location>
        <begin position="339"/>
        <end position="350"/>
    </location>
</feature>
<dbReference type="GO" id="GO:0005975">
    <property type="term" value="P:carbohydrate metabolic process"/>
    <property type="evidence" value="ECO:0007669"/>
    <property type="project" value="InterPro"/>
</dbReference>
<dbReference type="PANTHER" id="PTHR10357:SF215">
    <property type="entry name" value="ALPHA-AMYLASE 1"/>
    <property type="match status" value="1"/>
</dbReference>
<evidence type="ECO:0000256" key="7">
    <source>
        <dbReference type="ARBA" id="ARBA00023163"/>
    </source>
</evidence>
<dbReference type="SUPFAM" id="SSF55455">
    <property type="entry name" value="SRF-like"/>
    <property type="match status" value="1"/>
</dbReference>